<proteinExistence type="predicted"/>
<evidence type="ECO:0000313" key="2">
    <source>
        <dbReference type="EMBL" id="KAK7933822.1"/>
    </source>
</evidence>
<dbReference type="SUPFAM" id="SSF49562">
    <property type="entry name" value="C2 domain (Calcium/lipid-binding domain, CaLB)"/>
    <property type="match status" value="1"/>
</dbReference>
<evidence type="ECO:0000313" key="3">
    <source>
        <dbReference type="Proteomes" id="UP001460270"/>
    </source>
</evidence>
<dbReference type="Gene3D" id="2.60.40.150">
    <property type="entry name" value="C2 domain"/>
    <property type="match status" value="1"/>
</dbReference>
<dbReference type="InterPro" id="IPR043549">
    <property type="entry name" value="C2C4C/C2C4D"/>
</dbReference>
<gene>
    <name evidence="2" type="ORF">WMY93_004718</name>
</gene>
<keyword evidence="3" id="KW-1185">Reference proteome</keyword>
<dbReference type="Proteomes" id="UP001460270">
    <property type="component" value="Unassembled WGS sequence"/>
</dbReference>
<dbReference type="InterPro" id="IPR035892">
    <property type="entry name" value="C2_domain_sf"/>
</dbReference>
<evidence type="ECO:0000256" key="1">
    <source>
        <dbReference type="SAM" id="MobiDB-lite"/>
    </source>
</evidence>
<comment type="caution">
    <text evidence="2">The sequence shown here is derived from an EMBL/GenBank/DDBJ whole genome shotgun (WGS) entry which is preliminary data.</text>
</comment>
<dbReference type="PANTHER" id="PTHR46291">
    <property type="entry name" value="C2 DOMAIN-CONTAINING PROTEIN"/>
    <property type="match status" value="1"/>
</dbReference>
<dbReference type="AlphaFoldDB" id="A0AAW0PQG9"/>
<organism evidence="2 3">
    <name type="scientific">Mugilogobius chulae</name>
    <name type="common">yellowstripe goby</name>
    <dbReference type="NCBI Taxonomy" id="88201"/>
    <lineage>
        <taxon>Eukaryota</taxon>
        <taxon>Metazoa</taxon>
        <taxon>Chordata</taxon>
        <taxon>Craniata</taxon>
        <taxon>Vertebrata</taxon>
        <taxon>Euteleostomi</taxon>
        <taxon>Actinopterygii</taxon>
        <taxon>Neopterygii</taxon>
        <taxon>Teleostei</taxon>
        <taxon>Neoteleostei</taxon>
        <taxon>Acanthomorphata</taxon>
        <taxon>Gobiaria</taxon>
        <taxon>Gobiiformes</taxon>
        <taxon>Gobioidei</taxon>
        <taxon>Gobiidae</taxon>
        <taxon>Gobionellinae</taxon>
        <taxon>Mugilogobius</taxon>
    </lineage>
</organism>
<feature type="compositionally biased region" description="Low complexity" evidence="1">
    <location>
        <begin position="112"/>
        <end position="132"/>
    </location>
</feature>
<feature type="region of interest" description="Disordered" evidence="1">
    <location>
        <begin position="82"/>
        <end position="132"/>
    </location>
</feature>
<sequence>MDLVDVSIRTSSLQSRSRSFCLPPRLCKSPSFPLTHPYSNPQITNPERRTPAEGLALTRLYERPNTRRKESLFHAKRPVYLFDRSPGQAHPPQPRTTPRAMGAKRSVMAPQTGSFTSFSESPSSSDSSPVGSPCMLRGAASCPALTQSHISHSDGKRSPSGLSPPVISPLDMLHCWTDCPQHKLLLEGHGIIRFSIEHYHTLATPLSPGRTVQLRVASVEGVSALSCALHVCLMPGKKQRQRSATIRQSRVTYRFNEDFFFTELSEEELQRLELRVKVVDKVRGAGLRKVALVGMFTKPLSQLLVTKQ</sequence>
<protein>
    <recommendedName>
        <fullName evidence="4">C2 domain-containing protein</fullName>
    </recommendedName>
</protein>
<dbReference type="EMBL" id="JBBPFD010000003">
    <property type="protein sequence ID" value="KAK7933822.1"/>
    <property type="molecule type" value="Genomic_DNA"/>
</dbReference>
<evidence type="ECO:0008006" key="4">
    <source>
        <dbReference type="Google" id="ProtNLM"/>
    </source>
</evidence>
<accession>A0AAW0PQG9</accession>
<dbReference type="PANTHER" id="PTHR46291:SF9">
    <property type="entry name" value="C2 CALCIUM-DEPENDENT DOMAIN-CONTAINING PROTEIN 4C-LIKE"/>
    <property type="match status" value="1"/>
</dbReference>
<reference evidence="3" key="1">
    <citation type="submission" date="2024-04" db="EMBL/GenBank/DDBJ databases">
        <title>Salinicola lusitanus LLJ914,a marine bacterium isolated from the Okinawa Trough.</title>
        <authorList>
            <person name="Li J."/>
        </authorList>
    </citation>
    <scope>NUCLEOTIDE SEQUENCE [LARGE SCALE GENOMIC DNA]</scope>
</reference>
<name>A0AAW0PQG9_9GOBI</name>